<sequence>MGTTNVDRRDVMKRATAAGLLAVPALGSLTSCATGGGEEDKAEKGKKSADNPLAVKKDAELQAYIFNGGYDDKYARYVSDIYEKKYPDAKVDQKKTEKIATQTQPRIVKGDPPDVINNSGADNMNILSLVQNKQAADVSELLDAPSWDDPDVKVRDTFVPGVVEMGQFGSDAVYQLNVAQTVYGIWYSDTMLSKTLEVEYPKTWDEMLAVCKTAKKKGVHGWTYPAGHPRYMFFSMYAMFGQAGGRKQLEAMDYLEPNAWKSDAVKAVFEAYEELLAKKYVLEGFDGEKAHIEAQTAWTKGKAVFIPDGSWVENEAKPTTPKDFEMRVGATPSLDKGDAMPFGTLYAPPGEPFLIPEKAKNKQGGMEWMRMMYSKKAAQNFFREVSSMPVVKGAIDGLDLPPGVASSQKAIKAAGDDIVIAFFKEWYTALWNEEFNNVVGSFMNGDSSVKEAMNTMQKAADRVAKDPDVHKIKKA</sequence>
<dbReference type="InterPro" id="IPR050490">
    <property type="entry name" value="Bact_solute-bd_prot1"/>
</dbReference>
<dbReference type="InterPro" id="IPR006059">
    <property type="entry name" value="SBP"/>
</dbReference>
<evidence type="ECO:0000313" key="7">
    <source>
        <dbReference type="Proteomes" id="UP000253507"/>
    </source>
</evidence>
<keyword evidence="7" id="KW-1185">Reference proteome</keyword>
<dbReference type="PANTHER" id="PTHR43649:SF31">
    <property type="entry name" value="SN-GLYCEROL-3-PHOSPHATE-BINDING PERIPLASMIC PROTEIN UGPB"/>
    <property type="match status" value="1"/>
</dbReference>
<evidence type="ECO:0000256" key="1">
    <source>
        <dbReference type="ARBA" id="ARBA00004196"/>
    </source>
</evidence>
<dbReference type="InterPro" id="IPR019546">
    <property type="entry name" value="TAT_signal_bac_arc"/>
</dbReference>
<protein>
    <submittedName>
        <fullName evidence="6">Carbohydrate ABC transporter, N-acetylglucosamine/diacetylchitobiose-binding protein</fullName>
    </submittedName>
</protein>
<keyword evidence="4" id="KW-0732">Signal</keyword>
<dbReference type="Gene3D" id="3.40.190.10">
    <property type="entry name" value="Periplasmic binding protein-like II"/>
    <property type="match status" value="1"/>
</dbReference>
<comment type="similarity">
    <text evidence="2">Belongs to the bacterial solute-binding protein 1 family.</text>
</comment>
<evidence type="ECO:0000313" key="6">
    <source>
        <dbReference type="EMBL" id="RCG15829.1"/>
    </source>
</evidence>
<dbReference type="AlphaFoldDB" id="A0A367EDJ4"/>
<dbReference type="PROSITE" id="PS51318">
    <property type="entry name" value="TAT"/>
    <property type="match status" value="1"/>
</dbReference>
<dbReference type="EMBL" id="QOIM01000040">
    <property type="protein sequence ID" value="RCG15829.1"/>
    <property type="molecule type" value="Genomic_DNA"/>
</dbReference>
<feature type="compositionally biased region" description="Basic and acidic residues" evidence="5">
    <location>
        <begin position="38"/>
        <end position="52"/>
    </location>
</feature>
<gene>
    <name evidence="6" type="primary">ngcE</name>
    <name evidence="6" type="ORF">DQ392_22425</name>
</gene>
<evidence type="ECO:0000256" key="3">
    <source>
        <dbReference type="ARBA" id="ARBA00022448"/>
    </source>
</evidence>
<dbReference type="Proteomes" id="UP000253507">
    <property type="component" value="Unassembled WGS sequence"/>
</dbReference>
<dbReference type="NCBIfam" id="TIGR03851">
    <property type="entry name" value="chitin_NgcE"/>
    <property type="match status" value="1"/>
</dbReference>
<dbReference type="GO" id="GO:0030313">
    <property type="term" value="C:cell envelope"/>
    <property type="evidence" value="ECO:0007669"/>
    <property type="project" value="UniProtKB-SubCell"/>
</dbReference>
<reference evidence="6 7" key="1">
    <citation type="submission" date="2018-06" db="EMBL/GenBank/DDBJ databases">
        <title>Streptomyces reniochalinae sp. nov. and Streptomyces diacarnus sp. nov. from marine sponges.</title>
        <authorList>
            <person name="Li L."/>
        </authorList>
    </citation>
    <scope>NUCLEOTIDE SEQUENCE [LARGE SCALE GENOMIC DNA]</scope>
    <source>
        <strain evidence="6 7">LHW50302</strain>
    </source>
</reference>
<comment type="caution">
    <text evidence="6">The sequence shown here is derived from an EMBL/GenBank/DDBJ whole genome shotgun (WGS) entry which is preliminary data.</text>
</comment>
<accession>A0A367EDJ4</accession>
<dbReference type="RefSeq" id="WP_114017496.1">
    <property type="nucleotide sequence ID" value="NZ_QOIM01000040.1"/>
</dbReference>
<dbReference type="Pfam" id="PF01547">
    <property type="entry name" value="SBP_bac_1"/>
    <property type="match status" value="1"/>
</dbReference>
<dbReference type="OrthoDB" id="8663148at2"/>
<proteinExistence type="inferred from homology"/>
<evidence type="ECO:0000256" key="4">
    <source>
        <dbReference type="ARBA" id="ARBA00022729"/>
    </source>
</evidence>
<dbReference type="NCBIfam" id="TIGR01409">
    <property type="entry name" value="TAT_signal_seq"/>
    <property type="match status" value="1"/>
</dbReference>
<keyword evidence="3" id="KW-0813">Transport</keyword>
<comment type="subcellular location">
    <subcellularLocation>
        <location evidence="1">Cell envelope</location>
    </subcellularLocation>
</comment>
<dbReference type="PANTHER" id="PTHR43649">
    <property type="entry name" value="ARABINOSE-BINDING PROTEIN-RELATED"/>
    <property type="match status" value="1"/>
</dbReference>
<dbReference type="SUPFAM" id="SSF53850">
    <property type="entry name" value="Periplasmic binding protein-like II"/>
    <property type="match status" value="1"/>
</dbReference>
<name>A0A367EDJ4_9ACTN</name>
<feature type="region of interest" description="Disordered" evidence="5">
    <location>
        <begin position="29"/>
        <end position="52"/>
    </location>
</feature>
<organism evidence="6 7">
    <name type="scientific">Streptomyces reniochalinae</name>
    <dbReference type="NCBI Taxonomy" id="2250578"/>
    <lineage>
        <taxon>Bacteria</taxon>
        <taxon>Bacillati</taxon>
        <taxon>Actinomycetota</taxon>
        <taxon>Actinomycetes</taxon>
        <taxon>Kitasatosporales</taxon>
        <taxon>Streptomycetaceae</taxon>
        <taxon>Streptomyces</taxon>
    </lineage>
</organism>
<dbReference type="InterPro" id="IPR022386">
    <property type="entry name" value="Chitin_NgcE"/>
</dbReference>
<evidence type="ECO:0000256" key="2">
    <source>
        <dbReference type="ARBA" id="ARBA00008520"/>
    </source>
</evidence>
<evidence type="ECO:0000256" key="5">
    <source>
        <dbReference type="SAM" id="MobiDB-lite"/>
    </source>
</evidence>
<dbReference type="InterPro" id="IPR006311">
    <property type="entry name" value="TAT_signal"/>
</dbReference>